<dbReference type="Proteomes" id="UP000030993">
    <property type="component" value="Unassembled WGS sequence"/>
</dbReference>
<dbReference type="Gene3D" id="2.60.120.10">
    <property type="entry name" value="Jelly Rolls"/>
    <property type="match status" value="1"/>
</dbReference>
<dbReference type="InterPro" id="IPR013096">
    <property type="entry name" value="Cupin_2"/>
</dbReference>
<evidence type="ECO:0000256" key="2">
    <source>
        <dbReference type="ARBA" id="ARBA00023125"/>
    </source>
</evidence>
<dbReference type="GO" id="GO:0003700">
    <property type="term" value="F:DNA-binding transcription factor activity"/>
    <property type="evidence" value="ECO:0007669"/>
    <property type="project" value="TreeGrafter"/>
</dbReference>
<evidence type="ECO:0000313" key="5">
    <source>
        <dbReference type="EMBL" id="KHM52093.1"/>
    </source>
</evidence>
<dbReference type="Pfam" id="PF01381">
    <property type="entry name" value="HTH_3"/>
    <property type="match status" value="1"/>
</dbReference>
<dbReference type="InterPro" id="IPR001387">
    <property type="entry name" value="Cro/C1-type_HTH"/>
</dbReference>
<keyword evidence="1" id="KW-0805">Transcription regulation</keyword>
<dbReference type="SUPFAM" id="SSF51182">
    <property type="entry name" value="RmlC-like cupins"/>
    <property type="match status" value="1"/>
</dbReference>
<dbReference type="PANTHER" id="PTHR46797:SF23">
    <property type="entry name" value="HTH-TYPE TRANSCRIPTIONAL REGULATOR SUTR"/>
    <property type="match status" value="1"/>
</dbReference>
<sequence length="182" mass="20373">MTINEIIAINMSRLREDKNLSFGQLAERSGVSKVMLSQIEKGEGNPTINTIWKVANGLGVDYSQLIVQPEAKVQVIRGDELPPQEDDGGVFQALCYFPATSSRRFDVFVVKIAPGGEHFSDGHSPKTQEYVLAQQGPLEAILDNETYYLKPGDAICFDCTKPHKFRNSSQEPIEFLDIIYYQ</sequence>
<dbReference type="SMART" id="SM00530">
    <property type="entry name" value="HTH_XRE"/>
    <property type="match status" value="1"/>
</dbReference>
<evidence type="ECO:0000313" key="6">
    <source>
        <dbReference type="Proteomes" id="UP000030993"/>
    </source>
</evidence>
<dbReference type="InterPro" id="IPR014710">
    <property type="entry name" value="RmlC-like_jellyroll"/>
</dbReference>
<dbReference type="AlphaFoldDB" id="A0A0B2JZD4"/>
<name>A0A0B2JZD4_9FIRM</name>
<keyword evidence="3" id="KW-0804">Transcription</keyword>
<dbReference type="InterPro" id="IPR050807">
    <property type="entry name" value="TransReg_Diox_bact_type"/>
</dbReference>
<proteinExistence type="predicted"/>
<dbReference type="STRING" id="82374.NZ47_06760"/>
<dbReference type="CDD" id="cd00093">
    <property type="entry name" value="HTH_XRE"/>
    <property type="match status" value="1"/>
</dbReference>
<dbReference type="SUPFAM" id="SSF47413">
    <property type="entry name" value="lambda repressor-like DNA-binding domains"/>
    <property type="match status" value="1"/>
</dbReference>
<dbReference type="InterPro" id="IPR011051">
    <property type="entry name" value="RmlC_Cupin_sf"/>
</dbReference>
<accession>A0A0B2JZD4</accession>
<evidence type="ECO:0000256" key="1">
    <source>
        <dbReference type="ARBA" id="ARBA00023015"/>
    </source>
</evidence>
<evidence type="ECO:0000256" key="3">
    <source>
        <dbReference type="ARBA" id="ARBA00023163"/>
    </source>
</evidence>
<organism evidence="5 6">
    <name type="scientific">Anaerovibrio lipolyticus</name>
    <dbReference type="NCBI Taxonomy" id="82374"/>
    <lineage>
        <taxon>Bacteria</taxon>
        <taxon>Bacillati</taxon>
        <taxon>Bacillota</taxon>
        <taxon>Negativicutes</taxon>
        <taxon>Selenomonadales</taxon>
        <taxon>Selenomonadaceae</taxon>
        <taxon>Anaerovibrio</taxon>
    </lineage>
</organism>
<dbReference type="PROSITE" id="PS50943">
    <property type="entry name" value="HTH_CROC1"/>
    <property type="match status" value="1"/>
</dbReference>
<keyword evidence="6" id="KW-1185">Reference proteome</keyword>
<dbReference type="EMBL" id="JSCE01000137">
    <property type="protein sequence ID" value="KHM52093.1"/>
    <property type="molecule type" value="Genomic_DNA"/>
</dbReference>
<evidence type="ECO:0000259" key="4">
    <source>
        <dbReference type="PROSITE" id="PS50943"/>
    </source>
</evidence>
<dbReference type="GO" id="GO:0005829">
    <property type="term" value="C:cytosol"/>
    <property type="evidence" value="ECO:0007669"/>
    <property type="project" value="TreeGrafter"/>
</dbReference>
<keyword evidence="2" id="KW-0238">DNA-binding</keyword>
<dbReference type="InterPro" id="IPR010982">
    <property type="entry name" value="Lambda_DNA-bd_dom_sf"/>
</dbReference>
<dbReference type="GO" id="GO:0003677">
    <property type="term" value="F:DNA binding"/>
    <property type="evidence" value="ECO:0007669"/>
    <property type="project" value="UniProtKB-KW"/>
</dbReference>
<gene>
    <name evidence="5" type="ORF">NZ47_06760</name>
</gene>
<dbReference type="CDD" id="cd02209">
    <property type="entry name" value="cupin_XRE_C"/>
    <property type="match status" value="1"/>
</dbReference>
<dbReference type="PANTHER" id="PTHR46797">
    <property type="entry name" value="HTH-TYPE TRANSCRIPTIONAL REGULATOR"/>
    <property type="match status" value="1"/>
</dbReference>
<dbReference type="Pfam" id="PF07883">
    <property type="entry name" value="Cupin_2"/>
    <property type="match status" value="1"/>
</dbReference>
<dbReference type="Gene3D" id="1.10.260.40">
    <property type="entry name" value="lambda repressor-like DNA-binding domains"/>
    <property type="match status" value="1"/>
</dbReference>
<reference evidence="5 6" key="1">
    <citation type="journal article" date="2013" name="PLoS ONE">
        <title>Identification and characterization of three novel lipases belonging to families II and V from Anaerovibrio lipolyticus 5ST.</title>
        <authorList>
            <person name="Prive F."/>
            <person name="Kaderbhai N.N."/>
            <person name="Girdwood S."/>
            <person name="Worgan H.J."/>
            <person name="Pinloche E."/>
            <person name="Scollan N.D."/>
            <person name="Huws S.A."/>
            <person name="Newbold C.J."/>
        </authorList>
    </citation>
    <scope>NUCLEOTIDE SEQUENCE [LARGE SCALE GENOMIC DNA]</scope>
    <source>
        <strain evidence="5 6">5S</strain>
    </source>
</reference>
<protein>
    <recommendedName>
        <fullName evidence="4">HTH cro/C1-type domain-containing protein</fullName>
    </recommendedName>
</protein>
<comment type="caution">
    <text evidence="5">The sequence shown here is derived from an EMBL/GenBank/DDBJ whole genome shotgun (WGS) entry which is preliminary data.</text>
</comment>
<feature type="domain" description="HTH cro/C1-type" evidence="4">
    <location>
        <begin position="11"/>
        <end position="65"/>
    </location>
</feature>